<dbReference type="KEGG" id="smam:Mal15_35680"/>
<feature type="compositionally biased region" description="Polar residues" evidence="1">
    <location>
        <begin position="13"/>
        <end position="25"/>
    </location>
</feature>
<dbReference type="SUPFAM" id="SSF117074">
    <property type="entry name" value="Hypothetical protein PA1324"/>
    <property type="match status" value="1"/>
</dbReference>
<protein>
    <submittedName>
        <fullName evidence="4">Dockerin type I repeat protein</fullName>
    </submittedName>
</protein>
<dbReference type="RefSeq" id="WP_147868890.1">
    <property type="nucleotide sequence ID" value="NZ_CP036264.1"/>
</dbReference>
<evidence type="ECO:0000256" key="1">
    <source>
        <dbReference type="SAM" id="MobiDB-lite"/>
    </source>
</evidence>
<dbReference type="SUPFAM" id="SSF63446">
    <property type="entry name" value="Type I dockerin domain"/>
    <property type="match status" value="1"/>
</dbReference>
<dbReference type="GO" id="GO:0000272">
    <property type="term" value="P:polysaccharide catabolic process"/>
    <property type="evidence" value="ECO:0007669"/>
    <property type="project" value="InterPro"/>
</dbReference>
<feature type="domain" description="Planctomycete extracellular" evidence="2">
    <location>
        <begin position="43"/>
        <end position="62"/>
    </location>
</feature>
<reference evidence="4 5" key="1">
    <citation type="submission" date="2019-02" db="EMBL/GenBank/DDBJ databases">
        <title>Planctomycetal bacteria perform biofilm scaping via a novel small molecule.</title>
        <authorList>
            <person name="Jeske O."/>
            <person name="Boedeker C."/>
            <person name="Wiegand S."/>
            <person name="Breitling P."/>
            <person name="Kallscheuer N."/>
            <person name="Jogler M."/>
            <person name="Rohde M."/>
            <person name="Petersen J."/>
            <person name="Medema M.H."/>
            <person name="Surup F."/>
            <person name="Jogler C."/>
        </authorList>
    </citation>
    <scope>NUCLEOTIDE SEQUENCE [LARGE SCALE GENOMIC DNA]</scope>
    <source>
        <strain evidence="4 5">Mal15</strain>
    </source>
</reference>
<dbReference type="InterPro" id="IPR011506">
    <property type="entry name" value="Planctomycete_extracellular"/>
</dbReference>
<dbReference type="InterPro" id="IPR013783">
    <property type="entry name" value="Ig-like_fold"/>
</dbReference>
<proteinExistence type="predicted"/>
<dbReference type="InterPro" id="IPR036439">
    <property type="entry name" value="Dockerin_dom_sf"/>
</dbReference>
<evidence type="ECO:0000313" key="4">
    <source>
        <dbReference type="EMBL" id="QEF99503.1"/>
    </source>
</evidence>
<name>A0A5B9MF92_9BACT</name>
<keyword evidence="5" id="KW-1185">Reference proteome</keyword>
<dbReference type="GO" id="GO:0004553">
    <property type="term" value="F:hydrolase activity, hydrolyzing O-glycosyl compounds"/>
    <property type="evidence" value="ECO:0007669"/>
    <property type="project" value="InterPro"/>
</dbReference>
<dbReference type="Pfam" id="PF00404">
    <property type="entry name" value="Dockerin_1"/>
    <property type="match status" value="1"/>
</dbReference>
<accession>A0A5B9MF92</accession>
<dbReference type="Proteomes" id="UP000321353">
    <property type="component" value="Chromosome"/>
</dbReference>
<dbReference type="Gene3D" id="2.60.40.3440">
    <property type="match status" value="2"/>
</dbReference>
<evidence type="ECO:0000259" key="2">
    <source>
        <dbReference type="Pfam" id="PF07595"/>
    </source>
</evidence>
<feature type="region of interest" description="Disordered" evidence="1">
    <location>
        <begin position="1"/>
        <end position="44"/>
    </location>
</feature>
<feature type="domain" description="GEVED" evidence="3">
    <location>
        <begin position="815"/>
        <end position="887"/>
    </location>
</feature>
<organism evidence="4 5">
    <name type="scientific">Stieleria maiorica</name>
    <dbReference type="NCBI Taxonomy" id="2795974"/>
    <lineage>
        <taxon>Bacteria</taxon>
        <taxon>Pseudomonadati</taxon>
        <taxon>Planctomycetota</taxon>
        <taxon>Planctomycetia</taxon>
        <taxon>Pirellulales</taxon>
        <taxon>Pirellulaceae</taxon>
        <taxon>Stieleria</taxon>
    </lineage>
</organism>
<dbReference type="Pfam" id="PF17963">
    <property type="entry name" value="Big_9"/>
    <property type="match status" value="2"/>
</dbReference>
<dbReference type="EMBL" id="CP036264">
    <property type="protein sequence ID" value="QEF99503.1"/>
    <property type="molecule type" value="Genomic_DNA"/>
</dbReference>
<dbReference type="Gene3D" id="1.10.1330.10">
    <property type="entry name" value="Dockerin domain"/>
    <property type="match status" value="1"/>
</dbReference>
<dbReference type="Gene3D" id="2.60.40.10">
    <property type="entry name" value="Immunoglobulins"/>
    <property type="match status" value="2"/>
</dbReference>
<dbReference type="Pfam" id="PF20009">
    <property type="entry name" value="GEVED"/>
    <property type="match status" value="1"/>
</dbReference>
<dbReference type="Pfam" id="PF07595">
    <property type="entry name" value="Planc_extracel"/>
    <property type="match status" value="1"/>
</dbReference>
<dbReference type="InterPro" id="IPR045474">
    <property type="entry name" value="GEVED"/>
</dbReference>
<evidence type="ECO:0000313" key="5">
    <source>
        <dbReference type="Proteomes" id="UP000321353"/>
    </source>
</evidence>
<feature type="compositionally biased region" description="Low complexity" evidence="1">
    <location>
        <begin position="1662"/>
        <end position="1674"/>
    </location>
</feature>
<evidence type="ECO:0000259" key="3">
    <source>
        <dbReference type="Pfam" id="PF20009"/>
    </source>
</evidence>
<sequence>MIQRTESEFLNPHASNNETSDMNVDSSRKQKKARRSRRGQRQQRRRLLMEGLESRQLLAAVPSAGSDNALVDTDLFLPTNPRNIGTVPAFIVNEAESASQTGLNDSRFTAQPIPLGTGAGQEDTIDINGSMPVSTSSQGNVFADIDTYALNLREGDILDVAVIGAGANLTVQYGAPATGVVAHPNSRVGSIWFATDTNTAATPGIYPDVSPLMTQGNAVAAQVVPHTGTYYLTVAPSSTSVNYTVGLRAYRPVAESLPIGAQQTIYLDFEGGLYSATQFPSSANFGLGIIRFSSLRENMPLLGIQLGDEASYNELVDKLVDQVRQNYASVITEGENGDYNASGNPGEYGVRILNSRDARDRGLYAEPAWDDPLVTRVLIGGIEADSGVAPNGVSPSLDIGNFDMNEFAIVEPDAIVAQVNAFAIANTSSVLDAAARYFGVVASHEAGHSFGLWHQDGSNAIAAVMDGAEARRDELRLGVGFDQIYGTLDDTEIGFALDRFSSTTPYFGYQDAPNSLAHSLVTGTAGSNITGRVFNDINRDGRGANDPGLPGVTVFADTIQNGVLDPTEPVAVTAANGTYTLNVASGRTYSIVAMTPPQFAASLPTQRPAAGGASGIDFGFTQVIPDITGTKFADTNGNGVFDPTERGIEGVYIYLDLDGDDRPDIGEPSAYTDVNGRYSINFPGPGTYTIREVIEPGFVQTFPAGGEHVVNYNGVALTDNYNFGNLPSRDYGDAPDTYRTTIAAGGPSHGITTGLGLGASIDRDNNGIPTANALGDDLNNIDDEDGVELLTPLGPGGTANLSVATRNSTGSPAFLQGWIDFNANGVFDASEQVFKDVQLGAGTSTLAVNVPSNAVVGSTFARFRYSLTAGLGVGGEADSGEVEDYQFDILQQAAVANDDTFTVSRNSLSNRLDVLANDFETSITQLRIISVNRTGTRGTLSIIENGRAISYTPPNGFTGRDVFQYVVVDQTNTQYTASVAVNVNFQSNVPIAVDDTFDIPQGSANRALNVLDNDVPSIFGGIRITSVSAADQGGQVSLEGGGQTIRYTPQPGFAGTEQFTYSIEDANGSISTAQVTVNSQPGALADDLVDFTIGIFDVVNNKPISSVQVGQPFYVRVFVEELNNPNFSPEGVASAFLDLLYTDELVSTLDTIDTDSFGFDITFGENFQGGGFKLGDATTPGLINDVGAVQPIPGDGNLIQHSDPAELFTLTMTGVSPGVALFAADPADAPVAETILVGEDVALTPAQQRLGRTELTIFPASNNFASAIDDAFVDGFDSAGNRIQAGVLPNTLDVLDNDIFGPTGTIQEFGIVTAPSRGTIQINNNGTPSDLSDDTIDYFADVNANGFDSFTYVIVSGDGVRSIAEVTMAIGNAAADDIVDISFGLVDQFGNAITSVASGQTFGVQVSVEDLRTQFQGNTFVFAAYLDMLYDTGLINPVSVAGGGRYDFSVEFDGDFDASAGVGTAARRGIIDEFGTLLRQTVAEGGGVAEPNLMATVFFTAGVVSQDTVTRVIGSPADSSPFQDTLLFDRDEPVEVSQIRYHSLPITIRAASALQNQALPEDVNNDGFVTPSDALTVINTLAREGEGEGAPAGMYTDVNGDMKTTALDALRVINHLAVLAAIQGGEGESVVSDQLASAAPAADGDVHDEALADLSVQSKLVSVDSSDDSSSGKVAGQAKSASLGDADDDDDDLLALLADDQSNLA</sequence>
<feature type="compositionally biased region" description="Basic residues" evidence="1">
    <location>
        <begin position="29"/>
        <end position="44"/>
    </location>
</feature>
<gene>
    <name evidence="4" type="ORF">Mal15_35680</name>
</gene>
<dbReference type="SUPFAM" id="SSF55486">
    <property type="entry name" value="Metalloproteases ('zincins'), catalytic domain"/>
    <property type="match status" value="1"/>
</dbReference>
<feature type="region of interest" description="Disordered" evidence="1">
    <location>
        <begin position="1662"/>
        <end position="1690"/>
    </location>
</feature>
<dbReference type="InterPro" id="IPR002105">
    <property type="entry name" value="Dockerin_1_rpt"/>
</dbReference>